<dbReference type="Proteomes" id="UP001305647">
    <property type="component" value="Unassembled WGS sequence"/>
</dbReference>
<reference evidence="2" key="1">
    <citation type="journal article" date="2023" name="Mol. Phylogenet. Evol.">
        <title>Genome-scale phylogeny and comparative genomics of the fungal order Sordariales.</title>
        <authorList>
            <person name="Hensen N."/>
            <person name="Bonometti L."/>
            <person name="Westerberg I."/>
            <person name="Brannstrom I.O."/>
            <person name="Guillou S."/>
            <person name="Cros-Aarteil S."/>
            <person name="Calhoun S."/>
            <person name="Haridas S."/>
            <person name="Kuo A."/>
            <person name="Mondo S."/>
            <person name="Pangilinan J."/>
            <person name="Riley R."/>
            <person name="LaButti K."/>
            <person name="Andreopoulos B."/>
            <person name="Lipzen A."/>
            <person name="Chen C."/>
            <person name="Yan M."/>
            <person name="Daum C."/>
            <person name="Ng V."/>
            <person name="Clum A."/>
            <person name="Steindorff A."/>
            <person name="Ohm R.A."/>
            <person name="Martin F."/>
            <person name="Silar P."/>
            <person name="Natvig D.O."/>
            <person name="Lalanne C."/>
            <person name="Gautier V."/>
            <person name="Ament-Velasquez S.L."/>
            <person name="Kruys A."/>
            <person name="Hutchinson M.I."/>
            <person name="Powell A.J."/>
            <person name="Barry K."/>
            <person name="Miller A.N."/>
            <person name="Grigoriev I.V."/>
            <person name="Debuchy R."/>
            <person name="Gladieux P."/>
            <person name="Hiltunen Thoren M."/>
            <person name="Johannesson H."/>
        </authorList>
    </citation>
    <scope>NUCLEOTIDE SEQUENCE</scope>
    <source>
        <strain evidence="2">CBS 757.83</strain>
    </source>
</reference>
<name>A0AAN6Q6T5_9PEZI</name>
<reference evidence="2" key="2">
    <citation type="submission" date="2023-05" db="EMBL/GenBank/DDBJ databases">
        <authorList>
            <consortium name="Lawrence Berkeley National Laboratory"/>
            <person name="Steindorff A."/>
            <person name="Hensen N."/>
            <person name="Bonometti L."/>
            <person name="Westerberg I."/>
            <person name="Brannstrom I.O."/>
            <person name="Guillou S."/>
            <person name="Cros-Aarteil S."/>
            <person name="Calhoun S."/>
            <person name="Haridas S."/>
            <person name="Kuo A."/>
            <person name="Mondo S."/>
            <person name="Pangilinan J."/>
            <person name="Riley R."/>
            <person name="Labutti K."/>
            <person name="Andreopoulos B."/>
            <person name="Lipzen A."/>
            <person name="Chen C."/>
            <person name="Yanf M."/>
            <person name="Daum C."/>
            <person name="Ng V."/>
            <person name="Clum A."/>
            <person name="Ohm R."/>
            <person name="Martin F."/>
            <person name="Silar P."/>
            <person name="Natvig D."/>
            <person name="Lalanne C."/>
            <person name="Gautier V."/>
            <person name="Ament-Velasquez S.L."/>
            <person name="Kruys A."/>
            <person name="Hutchinson M.I."/>
            <person name="Powell A.J."/>
            <person name="Barry K."/>
            <person name="Miller A.N."/>
            <person name="Grigoriev I.V."/>
            <person name="Debuchy R."/>
            <person name="Gladieux P."/>
            <person name="Thoren M.H."/>
            <person name="Johannesson H."/>
        </authorList>
    </citation>
    <scope>NUCLEOTIDE SEQUENCE</scope>
    <source>
        <strain evidence="2">CBS 757.83</strain>
    </source>
</reference>
<comment type="caution">
    <text evidence="2">The sequence shown here is derived from an EMBL/GenBank/DDBJ whole genome shotgun (WGS) entry which is preliminary data.</text>
</comment>
<feature type="region of interest" description="Disordered" evidence="1">
    <location>
        <begin position="1"/>
        <end position="87"/>
    </location>
</feature>
<evidence type="ECO:0000313" key="2">
    <source>
        <dbReference type="EMBL" id="KAK4104604.1"/>
    </source>
</evidence>
<proteinExistence type="predicted"/>
<dbReference type="AlphaFoldDB" id="A0AAN6Q6T5"/>
<protein>
    <submittedName>
        <fullName evidence="2">Uncharacterized protein</fullName>
    </submittedName>
</protein>
<evidence type="ECO:0000256" key="1">
    <source>
        <dbReference type="SAM" id="MobiDB-lite"/>
    </source>
</evidence>
<evidence type="ECO:0000313" key="3">
    <source>
        <dbReference type="Proteomes" id="UP001305647"/>
    </source>
</evidence>
<organism evidence="2 3">
    <name type="scientific">Parathielavia hyrcaniae</name>
    <dbReference type="NCBI Taxonomy" id="113614"/>
    <lineage>
        <taxon>Eukaryota</taxon>
        <taxon>Fungi</taxon>
        <taxon>Dikarya</taxon>
        <taxon>Ascomycota</taxon>
        <taxon>Pezizomycotina</taxon>
        <taxon>Sordariomycetes</taxon>
        <taxon>Sordariomycetidae</taxon>
        <taxon>Sordariales</taxon>
        <taxon>Chaetomiaceae</taxon>
        <taxon>Parathielavia</taxon>
    </lineage>
</organism>
<dbReference type="EMBL" id="MU863626">
    <property type="protein sequence ID" value="KAK4104604.1"/>
    <property type="molecule type" value="Genomic_DNA"/>
</dbReference>
<gene>
    <name evidence="2" type="ORF">N658DRAFT_183366</name>
</gene>
<accession>A0AAN6Q6T5</accession>
<sequence length="177" mass="18759">MAMPSCAHQPEARCSKARPRPATPSRRCRDCLGQRGNSATYNERGNPLDPQWLSGSSLPVLNGAAGMGHDDTSSGGADAVTHLERNAPRIAAAQAGSVNYPGPQDMARGQGCGVGDCHTGPRLAETRWEKGCKWESWKRTGHGNECGLASLCSLLQQPQLRPVRGDNGPTGLLHVLP</sequence>
<keyword evidence="3" id="KW-1185">Reference proteome</keyword>